<dbReference type="NCBIfam" id="TIGR00707">
    <property type="entry name" value="argD"/>
    <property type="match status" value="1"/>
</dbReference>
<dbReference type="PANTHER" id="PTHR11986:SF113">
    <property type="entry name" value="SUCCINYLORNITHINE TRANSAMINASE"/>
    <property type="match status" value="1"/>
</dbReference>
<keyword evidence="1 4" id="KW-0032">Aminotransferase</keyword>
<keyword evidence="4" id="KW-0963">Cytoplasm</keyword>
<evidence type="ECO:0000313" key="8">
    <source>
        <dbReference type="Proteomes" id="UP000186904"/>
    </source>
</evidence>
<comment type="cofactor">
    <cofactor evidence="4">
        <name>pyridoxal 5'-phosphate</name>
        <dbReference type="ChEBI" id="CHEBI:597326"/>
    </cofactor>
    <text evidence="4">Binds 1 pyridoxal phosphate per subunit.</text>
</comment>
<dbReference type="GO" id="GO:0006526">
    <property type="term" value="P:L-arginine biosynthetic process"/>
    <property type="evidence" value="ECO:0007669"/>
    <property type="project" value="UniProtKB-UniRule"/>
</dbReference>
<feature type="binding site" evidence="4">
    <location>
        <position position="143"/>
    </location>
    <ligand>
        <name>N(2)-acetyl-L-ornithine</name>
        <dbReference type="ChEBI" id="CHEBI:57805"/>
    </ligand>
</feature>
<feature type="binding site" evidence="4">
    <location>
        <position position="283"/>
    </location>
    <ligand>
        <name>pyridoxal 5'-phosphate</name>
        <dbReference type="ChEBI" id="CHEBI:597326"/>
    </ligand>
</feature>
<dbReference type="GO" id="GO:0042802">
    <property type="term" value="F:identical protein binding"/>
    <property type="evidence" value="ECO:0007669"/>
    <property type="project" value="TreeGrafter"/>
</dbReference>
<dbReference type="Pfam" id="PF00202">
    <property type="entry name" value="Aminotran_3"/>
    <property type="match status" value="1"/>
</dbReference>
<dbReference type="HAMAP" id="MF_01107">
    <property type="entry name" value="ArgD_aminotrans_3"/>
    <property type="match status" value="1"/>
</dbReference>
<dbReference type="OrthoDB" id="9801052at2"/>
<comment type="pathway">
    <text evidence="4">Amino-acid biosynthesis; L-arginine biosynthesis; N(2)-acetyl-L-ornithine from L-glutamate: step 4/4.</text>
</comment>
<keyword evidence="3 4" id="KW-0663">Pyridoxal phosphate</keyword>
<dbReference type="SUPFAM" id="SSF53383">
    <property type="entry name" value="PLP-dependent transferases"/>
    <property type="match status" value="1"/>
</dbReference>
<comment type="subcellular location">
    <subcellularLocation>
        <location evidence="4">Cytoplasm</location>
    </subcellularLocation>
</comment>
<dbReference type="Gene3D" id="3.40.640.10">
    <property type="entry name" value="Type I PLP-dependent aspartate aminotransferase-like (Major domain)"/>
    <property type="match status" value="1"/>
</dbReference>
<keyword evidence="4" id="KW-0028">Amino-acid biosynthesis</keyword>
<dbReference type="EMBL" id="FOUA01000005">
    <property type="protein sequence ID" value="SFM16914.1"/>
    <property type="molecule type" value="Genomic_DNA"/>
</dbReference>
<feature type="binding site" evidence="4">
    <location>
        <begin position="107"/>
        <end position="108"/>
    </location>
    <ligand>
        <name>pyridoxal 5'-phosphate</name>
        <dbReference type="ChEBI" id="CHEBI:597326"/>
    </ligand>
</feature>
<organism evidence="6 7">
    <name type="scientific">Halopseudomonas bauzanensis</name>
    <dbReference type="NCBI Taxonomy" id="653930"/>
    <lineage>
        <taxon>Bacteria</taxon>
        <taxon>Pseudomonadati</taxon>
        <taxon>Pseudomonadota</taxon>
        <taxon>Gammaproteobacteria</taxon>
        <taxon>Pseudomonadales</taxon>
        <taxon>Pseudomonadaceae</taxon>
        <taxon>Halopseudomonas</taxon>
    </lineage>
</organism>
<dbReference type="Gene3D" id="3.90.1150.10">
    <property type="entry name" value="Aspartate Aminotransferase, domain 1"/>
    <property type="match status" value="1"/>
</dbReference>
<dbReference type="InterPro" id="IPR050103">
    <property type="entry name" value="Class-III_PLP-dep_AT"/>
</dbReference>
<dbReference type="NCBIfam" id="NF002325">
    <property type="entry name" value="PRK01278.1"/>
    <property type="match status" value="1"/>
</dbReference>
<feature type="binding site" evidence="4">
    <location>
        <begin position="225"/>
        <end position="228"/>
    </location>
    <ligand>
        <name>pyridoxal 5'-phosphate</name>
        <dbReference type="ChEBI" id="CHEBI:597326"/>
    </ligand>
</feature>
<dbReference type="EMBL" id="FOGN01000005">
    <property type="protein sequence ID" value="SES19067.1"/>
    <property type="molecule type" value="Genomic_DNA"/>
</dbReference>
<reference evidence="7 8" key="1">
    <citation type="submission" date="2016-10" db="EMBL/GenBank/DDBJ databases">
        <authorList>
            <person name="de Groot N.N."/>
        </authorList>
    </citation>
    <scope>NUCLEOTIDE SEQUENCE [LARGE SCALE GENOMIC DNA]</scope>
    <source>
        <strain evidence="6 7">CGMCC 1.9095</strain>
        <strain evidence="5 8">DSM 22558</strain>
    </source>
</reference>
<dbReference type="STRING" id="653930.SAMN05216589_2618"/>
<keyword evidence="4" id="KW-0055">Arginine biosynthesis</keyword>
<evidence type="ECO:0000256" key="2">
    <source>
        <dbReference type="ARBA" id="ARBA00022679"/>
    </source>
</evidence>
<dbReference type="NCBIfam" id="NF009047">
    <property type="entry name" value="PRK12381.1"/>
    <property type="match status" value="1"/>
</dbReference>
<dbReference type="EC" id="2.6.1.11" evidence="4"/>
<dbReference type="InterPro" id="IPR015421">
    <property type="entry name" value="PyrdxlP-dep_Trfase_major"/>
</dbReference>
<dbReference type="AlphaFoldDB" id="A0A1I4NN08"/>
<evidence type="ECO:0000313" key="5">
    <source>
        <dbReference type="EMBL" id="SES19067.1"/>
    </source>
</evidence>
<keyword evidence="7" id="KW-1185">Reference proteome</keyword>
<keyword evidence="2 4" id="KW-0808">Transferase</keyword>
<dbReference type="InterPro" id="IPR017652">
    <property type="entry name" value="Ac/SucOrn_transaminase_bac"/>
</dbReference>
<evidence type="ECO:0000256" key="4">
    <source>
        <dbReference type="HAMAP-Rule" id="MF_01107"/>
    </source>
</evidence>
<protein>
    <recommendedName>
        <fullName evidence="4">Acetylornithine aminotransferase</fullName>
        <shortName evidence="4">ACOAT</shortName>
        <ecNumber evidence="4">2.6.1.11</ecNumber>
    </recommendedName>
</protein>
<feature type="modified residue" description="N6-(pyridoxal phosphate)lysine" evidence="4">
    <location>
        <position position="254"/>
    </location>
</feature>
<dbReference type="InterPro" id="IPR015424">
    <property type="entry name" value="PyrdxlP-dep_Trfase"/>
</dbReference>
<evidence type="ECO:0000256" key="1">
    <source>
        <dbReference type="ARBA" id="ARBA00022576"/>
    </source>
</evidence>
<comment type="miscellaneous">
    <text evidence="4">May also have succinyldiaminopimelate aminotransferase activity, thus carrying out the corresponding step in lysine biosynthesis.</text>
</comment>
<dbReference type="PIRSF" id="PIRSF000521">
    <property type="entry name" value="Transaminase_4ab_Lys_Orn"/>
    <property type="match status" value="1"/>
</dbReference>
<dbReference type="NCBIfam" id="TIGR03246">
    <property type="entry name" value="arg_catab_astC"/>
    <property type="match status" value="1"/>
</dbReference>
<sequence length="404" mass="42826">MSQSMQVSRADFDRLMVPNYAPVDMLPVRGDGSRLWDQQGRDYIDLAGGIAVNALGHAHPQLVEALTEQAQKLWHVSNIMTNEPALRLAGKLVAATFADKVLFVNSGAEANEAAFKLARRWAHDQVGPDKHEIIACSNSFHGRTLFTVSVGGQPKYSQGFGPAITGISHVPYNDIAALEAQISARTCAVVIEPVQGEGGVIPATAEYLQAVRALCDKHNALLIFDEVQSGMGRTGKLYAYMHSGVAPDILTSAKGIGGGFPIAAMLTTDRVAPALSVGSHGSTYGGNPLGCAVAEKVLDIINTPQVLDGVGERQAQLTAGLRQLSDELGVFSDIRGQGLLIGAVLAERWRGEAGQVMKLAQEEGLLVLQAGADVVRFAPSLIIPEADIREGLGRLRSALLRLVG</sequence>
<dbReference type="NCBIfam" id="NF003468">
    <property type="entry name" value="PRK05093.1"/>
    <property type="match status" value="1"/>
</dbReference>
<dbReference type="FunFam" id="3.40.640.10:FF:000004">
    <property type="entry name" value="Acetylornithine aminotransferase"/>
    <property type="match status" value="1"/>
</dbReference>
<evidence type="ECO:0000313" key="6">
    <source>
        <dbReference type="EMBL" id="SFM16914.1"/>
    </source>
</evidence>
<dbReference type="PROSITE" id="PS00600">
    <property type="entry name" value="AA_TRANSFER_CLASS_3"/>
    <property type="match status" value="1"/>
</dbReference>
<dbReference type="CDD" id="cd00610">
    <property type="entry name" value="OAT_like"/>
    <property type="match status" value="1"/>
</dbReference>
<dbReference type="InterPro" id="IPR004636">
    <property type="entry name" value="AcOrn/SuccOrn_fam"/>
</dbReference>
<dbReference type="GO" id="GO:0030170">
    <property type="term" value="F:pyridoxal phosphate binding"/>
    <property type="evidence" value="ECO:0007669"/>
    <property type="project" value="InterPro"/>
</dbReference>
<feature type="binding site" evidence="4">
    <location>
        <position position="282"/>
    </location>
    <ligand>
        <name>N(2)-acetyl-L-ornithine</name>
        <dbReference type="ChEBI" id="CHEBI:57805"/>
    </ligand>
</feature>
<dbReference type="UniPathway" id="UPA00068">
    <property type="reaction ID" value="UER00109"/>
</dbReference>
<comment type="subunit">
    <text evidence="4">Homodimer.</text>
</comment>
<dbReference type="RefSeq" id="WP_074780417.1">
    <property type="nucleotide sequence ID" value="NZ_FOGN01000005.1"/>
</dbReference>
<dbReference type="InterPro" id="IPR049704">
    <property type="entry name" value="Aminotrans_3_PPA_site"/>
</dbReference>
<gene>
    <name evidence="4" type="primary">argD</name>
    <name evidence="6" type="ORF">SAMN04487855_2601</name>
    <name evidence="5" type="ORF">SAMN05216589_2618</name>
</gene>
<dbReference type="Proteomes" id="UP000186599">
    <property type="component" value="Unassembled WGS sequence"/>
</dbReference>
<dbReference type="GO" id="GO:0005737">
    <property type="term" value="C:cytoplasm"/>
    <property type="evidence" value="ECO:0007669"/>
    <property type="project" value="UniProtKB-SubCell"/>
</dbReference>
<name>A0A1I4NN08_9GAMM</name>
<dbReference type="InterPro" id="IPR015422">
    <property type="entry name" value="PyrdxlP-dep_Trfase_small"/>
</dbReference>
<dbReference type="PANTHER" id="PTHR11986">
    <property type="entry name" value="AMINOTRANSFERASE CLASS III"/>
    <property type="match status" value="1"/>
</dbReference>
<evidence type="ECO:0000313" key="7">
    <source>
        <dbReference type="Proteomes" id="UP000186599"/>
    </source>
</evidence>
<dbReference type="InterPro" id="IPR005814">
    <property type="entry name" value="Aminotrans_3"/>
</dbReference>
<dbReference type="Proteomes" id="UP000186904">
    <property type="component" value="Unassembled WGS sequence"/>
</dbReference>
<proteinExistence type="inferred from homology"/>
<feature type="binding site" evidence="4">
    <location>
        <position position="140"/>
    </location>
    <ligand>
        <name>pyridoxal 5'-phosphate</name>
        <dbReference type="ChEBI" id="CHEBI:597326"/>
    </ligand>
</feature>
<comment type="similarity">
    <text evidence="4">Belongs to the class-III pyridoxal-phosphate-dependent aminotransferase family. ArgD subfamily.</text>
</comment>
<evidence type="ECO:0000256" key="3">
    <source>
        <dbReference type="ARBA" id="ARBA00022898"/>
    </source>
</evidence>
<dbReference type="GO" id="GO:0003992">
    <property type="term" value="F:N2-acetyl-L-ornithine:2-oxoglutarate 5-aminotransferase activity"/>
    <property type="evidence" value="ECO:0007669"/>
    <property type="project" value="UniProtKB-UniRule"/>
</dbReference>
<comment type="catalytic activity">
    <reaction evidence="4">
        <text>N(2)-acetyl-L-ornithine + 2-oxoglutarate = N-acetyl-L-glutamate 5-semialdehyde + L-glutamate</text>
        <dbReference type="Rhea" id="RHEA:18049"/>
        <dbReference type="ChEBI" id="CHEBI:16810"/>
        <dbReference type="ChEBI" id="CHEBI:29123"/>
        <dbReference type="ChEBI" id="CHEBI:29985"/>
        <dbReference type="ChEBI" id="CHEBI:57805"/>
        <dbReference type="EC" id="2.6.1.11"/>
    </reaction>
</comment>
<accession>A0A1I4NN08</accession>